<sequence length="160" mass="16651">MKFRPQLTPKSDITASSGLGAAFSGTVDINQLVADPSSGLTELAAGLTDPSNQVQSGCSASQGGEFVVTGRGGLPPNPNGRIQNDRAWSDIRDLSAFRGERTEVEGQRAESVEMQGVEANSWRVNKAGNVELVAVVSNREAQTPHVNCAGTSQTIAPDAG</sequence>
<evidence type="ECO:0000313" key="1">
    <source>
        <dbReference type="EMBL" id="MBE9114567.1"/>
    </source>
</evidence>
<dbReference type="RefSeq" id="WP_194027661.1">
    <property type="nucleotide sequence ID" value="NZ_JADEWZ010000002.1"/>
</dbReference>
<comment type="caution">
    <text evidence="1">The sequence shown here is derived from an EMBL/GenBank/DDBJ whole genome shotgun (WGS) entry which is preliminary data.</text>
</comment>
<dbReference type="Proteomes" id="UP000654482">
    <property type="component" value="Unassembled WGS sequence"/>
</dbReference>
<dbReference type="AlphaFoldDB" id="A0A8J7AWB4"/>
<name>A0A8J7AWB4_9CYAN</name>
<dbReference type="EMBL" id="JADEWZ010000002">
    <property type="protein sequence ID" value="MBE9114567.1"/>
    <property type="molecule type" value="Genomic_DNA"/>
</dbReference>
<gene>
    <name evidence="1" type="ORF">IQ249_01535</name>
</gene>
<keyword evidence="2" id="KW-1185">Reference proteome</keyword>
<proteinExistence type="predicted"/>
<organism evidence="1 2">
    <name type="scientific">Lusitaniella coriacea LEGE 07157</name>
    <dbReference type="NCBI Taxonomy" id="945747"/>
    <lineage>
        <taxon>Bacteria</taxon>
        <taxon>Bacillati</taxon>
        <taxon>Cyanobacteriota</taxon>
        <taxon>Cyanophyceae</taxon>
        <taxon>Spirulinales</taxon>
        <taxon>Lusitaniellaceae</taxon>
        <taxon>Lusitaniella</taxon>
    </lineage>
</organism>
<reference evidence="1" key="1">
    <citation type="submission" date="2020-10" db="EMBL/GenBank/DDBJ databases">
        <authorList>
            <person name="Castelo-Branco R."/>
            <person name="Eusebio N."/>
            <person name="Adriana R."/>
            <person name="Vieira A."/>
            <person name="Brugerolle De Fraissinette N."/>
            <person name="Rezende De Castro R."/>
            <person name="Schneider M.P."/>
            <person name="Vasconcelos V."/>
            <person name="Leao P.N."/>
        </authorList>
    </citation>
    <scope>NUCLEOTIDE SEQUENCE</scope>
    <source>
        <strain evidence="1">LEGE 07157</strain>
    </source>
</reference>
<accession>A0A8J7AWB4</accession>
<evidence type="ECO:0000313" key="2">
    <source>
        <dbReference type="Proteomes" id="UP000654482"/>
    </source>
</evidence>
<protein>
    <submittedName>
        <fullName evidence="1">S-layer family protein</fullName>
    </submittedName>
</protein>